<dbReference type="Proteomes" id="UP001142055">
    <property type="component" value="Chromosome 2"/>
</dbReference>
<evidence type="ECO:0000313" key="3">
    <source>
        <dbReference type="EMBL" id="KAJ6218887.1"/>
    </source>
</evidence>
<comment type="caution">
    <text evidence="3">The sequence shown here is derived from an EMBL/GenBank/DDBJ whole genome shotgun (WGS) entry which is preliminary data.</text>
</comment>
<feature type="region of interest" description="Disordered" evidence="1">
    <location>
        <begin position="242"/>
        <end position="299"/>
    </location>
</feature>
<accession>A0A9Q0M4K2</accession>
<reference evidence="3" key="1">
    <citation type="submission" date="2022-12" db="EMBL/GenBank/DDBJ databases">
        <title>Genome assemblies of Blomia tropicalis.</title>
        <authorList>
            <person name="Cui Y."/>
        </authorList>
    </citation>
    <scope>NUCLEOTIDE SEQUENCE</scope>
    <source>
        <tissue evidence="3">Adult mites</tissue>
    </source>
</reference>
<dbReference type="AlphaFoldDB" id="A0A9Q0M4K2"/>
<keyword evidence="2" id="KW-0472">Membrane</keyword>
<feature type="transmembrane region" description="Helical" evidence="2">
    <location>
        <begin position="210"/>
        <end position="232"/>
    </location>
</feature>
<keyword evidence="2" id="KW-0812">Transmembrane</keyword>
<feature type="compositionally biased region" description="Basic residues" evidence="1">
    <location>
        <begin position="251"/>
        <end position="266"/>
    </location>
</feature>
<organism evidence="3 4">
    <name type="scientific">Blomia tropicalis</name>
    <name type="common">Mite</name>
    <dbReference type="NCBI Taxonomy" id="40697"/>
    <lineage>
        <taxon>Eukaryota</taxon>
        <taxon>Metazoa</taxon>
        <taxon>Ecdysozoa</taxon>
        <taxon>Arthropoda</taxon>
        <taxon>Chelicerata</taxon>
        <taxon>Arachnida</taxon>
        <taxon>Acari</taxon>
        <taxon>Acariformes</taxon>
        <taxon>Sarcoptiformes</taxon>
        <taxon>Astigmata</taxon>
        <taxon>Glycyphagoidea</taxon>
        <taxon>Echimyopodidae</taxon>
        <taxon>Blomia</taxon>
    </lineage>
</organism>
<sequence>MVLGSAPKRLEDEWPHLWNDSNFGHIRDNNGFFTSFTVIDKNSEYVLFTTKKSTGTFGATINIKTGELGKPYTYSGNDDLRMLSSTEKMKFYALRKGDKGLQINKWEFVGKSIFDNAKIVPNSTWYGLCSTTPVGPEELPEHVIIKTECKHEIDWAVLRGFNDGEQFYLFGPKYIHIFSDDVFERLNRKTNAIHKSYDGFFVCHADYGRIIMFLIAALLALTLLTLLLYCCCCRCRKSKKKKGEEPTKSVKNSKSRRTKSSKKSASKKSTPAVSAFGGSNAATRRSKMASKPSPIQGQT</sequence>
<name>A0A9Q0M4K2_BLOTA</name>
<keyword evidence="2" id="KW-1133">Transmembrane helix</keyword>
<evidence type="ECO:0000256" key="1">
    <source>
        <dbReference type="SAM" id="MobiDB-lite"/>
    </source>
</evidence>
<protein>
    <submittedName>
        <fullName evidence="3">Uncharacterized protein</fullName>
    </submittedName>
</protein>
<proteinExistence type="predicted"/>
<evidence type="ECO:0000313" key="4">
    <source>
        <dbReference type="Proteomes" id="UP001142055"/>
    </source>
</evidence>
<dbReference type="EMBL" id="JAPWDV010000002">
    <property type="protein sequence ID" value="KAJ6218887.1"/>
    <property type="molecule type" value="Genomic_DNA"/>
</dbReference>
<gene>
    <name evidence="3" type="ORF">RDWZM_004699</name>
</gene>
<keyword evidence="4" id="KW-1185">Reference proteome</keyword>
<evidence type="ECO:0000256" key="2">
    <source>
        <dbReference type="SAM" id="Phobius"/>
    </source>
</evidence>